<accession>A0A9X1MDG7</accession>
<keyword evidence="4" id="KW-1185">Reference proteome</keyword>
<proteinExistence type="predicted"/>
<evidence type="ECO:0000313" key="3">
    <source>
        <dbReference type="EMBL" id="MCC3298038.1"/>
    </source>
</evidence>
<feature type="compositionally biased region" description="Basic and acidic residues" evidence="1">
    <location>
        <begin position="97"/>
        <end position="106"/>
    </location>
</feature>
<feature type="transmembrane region" description="Helical" evidence="2">
    <location>
        <begin position="22"/>
        <end position="47"/>
    </location>
</feature>
<reference evidence="3" key="1">
    <citation type="submission" date="2021-10" db="EMBL/GenBank/DDBJ databases">
        <title>Novel species in genus Arthrobacter.</title>
        <authorList>
            <person name="Liu Y."/>
        </authorList>
    </citation>
    <scope>NUCLEOTIDE SEQUENCE</scope>
    <source>
        <strain evidence="3">Zg-Y453</strain>
    </source>
</reference>
<comment type="caution">
    <text evidence="3">The sequence shown here is derived from an EMBL/GenBank/DDBJ whole genome shotgun (WGS) entry which is preliminary data.</text>
</comment>
<evidence type="ECO:0000256" key="1">
    <source>
        <dbReference type="SAM" id="MobiDB-lite"/>
    </source>
</evidence>
<protein>
    <recommendedName>
        <fullName evidence="5">Phospholipase_D-nuclease N-terminal</fullName>
    </recommendedName>
</protein>
<feature type="transmembrane region" description="Helical" evidence="2">
    <location>
        <begin position="59"/>
        <end position="79"/>
    </location>
</feature>
<dbReference type="EMBL" id="JAJFZV010000009">
    <property type="protein sequence ID" value="MCC3298038.1"/>
    <property type="molecule type" value="Genomic_DNA"/>
</dbReference>
<keyword evidence="2" id="KW-0472">Membrane</keyword>
<dbReference type="Proteomes" id="UP001139158">
    <property type="component" value="Unassembled WGS sequence"/>
</dbReference>
<evidence type="ECO:0000313" key="4">
    <source>
        <dbReference type="Proteomes" id="UP001139158"/>
    </source>
</evidence>
<sequence>MGAPPSFDTDRKRPGTAMPVEVLMWIPAAALLLLLIVTLTIGALISLWHTDGVTGPRRAFWCTGILLFPVAGALVWLAALHRSSSGGVPEAAGSQELRPREPTESG</sequence>
<feature type="region of interest" description="Disordered" evidence="1">
    <location>
        <begin position="85"/>
        <end position="106"/>
    </location>
</feature>
<evidence type="ECO:0000256" key="2">
    <source>
        <dbReference type="SAM" id="Phobius"/>
    </source>
</evidence>
<dbReference type="AlphaFoldDB" id="A0A9X1MDG7"/>
<organism evidence="3 4">
    <name type="scientific">Arthrobacter caoxuetaonis</name>
    <dbReference type="NCBI Taxonomy" id="2886935"/>
    <lineage>
        <taxon>Bacteria</taxon>
        <taxon>Bacillati</taxon>
        <taxon>Actinomycetota</taxon>
        <taxon>Actinomycetes</taxon>
        <taxon>Micrococcales</taxon>
        <taxon>Micrococcaceae</taxon>
        <taxon>Arthrobacter</taxon>
    </lineage>
</organism>
<gene>
    <name evidence="3" type="ORF">LJ757_09500</name>
</gene>
<evidence type="ECO:0008006" key="5">
    <source>
        <dbReference type="Google" id="ProtNLM"/>
    </source>
</evidence>
<keyword evidence="2" id="KW-1133">Transmembrane helix</keyword>
<dbReference type="RefSeq" id="WP_227895914.1">
    <property type="nucleotide sequence ID" value="NZ_CP099466.1"/>
</dbReference>
<name>A0A9X1MDG7_9MICC</name>
<keyword evidence="2" id="KW-0812">Transmembrane</keyword>